<protein>
    <recommendedName>
        <fullName evidence="4">DUF4386 family protein</fullName>
    </recommendedName>
</protein>
<dbReference type="EMBL" id="SMFZ01000002">
    <property type="protein sequence ID" value="TCK21168.1"/>
    <property type="molecule type" value="Genomic_DNA"/>
</dbReference>
<feature type="transmembrane region" description="Helical" evidence="1">
    <location>
        <begin position="182"/>
        <end position="201"/>
    </location>
</feature>
<comment type="caution">
    <text evidence="2">The sequence shown here is derived from an EMBL/GenBank/DDBJ whole genome shotgun (WGS) entry which is preliminary data.</text>
</comment>
<dbReference type="RefSeq" id="WP_132429950.1">
    <property type="nucleotide sequence ID" value="NZ_SMFZ01000002.1"/>
</dbReference>
<sequence>MTTTEPTAATVTVLPETAPERRVFRPVGRAAAVVLPLGAVLAAVSTIFDPPSTEPEPRGMYVAYGADPAGADVAATILHYGFLAIGVGLLLAGLAVATRRGRIWAWAGGALGGLGFLNLSGSVVIDWFAAREAAMFGPDTAMEIGAEVEAMPALTAGWMLPMVVGFTLGPIVLAVGLARAGVVRWWTVALPVAVAVVMAGAKGFGPLGFLVGLALLLVYGVIVGHRLWTAPAVH</sequence>
<feature type="transmembrane region" description="Helical" evidence="1">
    <location>
        <begin position="30"/>
        <end position="48"/>
    </location>
</feature>
<feature type="transmembrane region" description="Helical" evidence="1">
    <location>
        <begin position="104"/>
        <end position="130"/>
    </location>
</feature>
<organism evidence="2 3">
    <name type="scientific">Pseudonocardia endophytica</name>
    <dbReference type="NCBI Taxonomy" id="401976"/>
    <lineage>
        <taxon>Bacteria</taxon>
        <taxon>Bacillati</taxon>
        <taxon>Actinomycetota</taxon>
        <taxon>Actinomycetes</taxon>
        <taxon>Pseudonocardiales</taxon>
        <taxon>Pseudonocardiaceae</taxon>
        <taxon>Pseudonocardia</taxon>
    </lineage>
</organism>
<keyword evidence="1" id="KW-1133">Transmembrane helix</keyword>
<gene>
    <name evidence="2" type="ORF">EV378_5147</name>
</gene>
<evidence type="ECO:0000313" key="2">
    <source>
        <dbReference type="EMBL" id="TCK21168.1"/>
    </source>
</evidence>
<feature type="transmembrane region" description="Helical" evidence="1">
    <location>
        <begin position="207"/>
        <end position="228"/>
    </location>
</feature>
<proteinExistence type="predicted"/>
<reference evidence="2 3" key="1">
    <citation type="submission" date="2019-03" db="EMBL/GenBank/DDBJ databases">
        <title>Sequencing the genomes of 1000 actinobacteria strains.</title>
        <authorList>
            <person name="Klenk H.-P."/>
        </authorList>
    </citation>
    <scope>NUCLEOTIDE SEQUENCE [LARGE SCALE GENOMIC DNA]</scope>
    <source>
        <strain evidence="2 3">DSM 44969</strain>
    </source>
</reference>
<evidence type="ECO:0000256" key="1">
    <source>
        <dbReference type="SAM" id="Phobius"/>
    </source>
</evidence>
<feature type="transmembrane region" description="Helical" evidence="1">
    <location>
        <begin position="150"/>
        <end position="175"/>
    </location>
</feature>
<keyword evidence="1" id="KW-0472">Membrane</keyword>
<dbReference type="AlphaFoldDB" id="A0A4R1HHF4"/>
<keyword evidence="3" id="KW-1185">Reference proteome</keyword>
<name>A0A4R1HHF4_PSEEN</name>
<keyword evidence="1" id="KW-0812">Transmembrane</keyword>
<dbReference type="Proteomes" id="UP000295560">
    <property type="component" value="Unassembled WGS sequence"/>
</dbReference>
<evidence type="ECO:0008006" key="4">
    <source>
        <dbReference type="Google" id="ProtNLM"/>
    </source>
</evidence>
<accession>A0A4R1HHF4</accession>
<evidence type="ECO:0000313" key="3">
    <source>
        <dbReference type="Proteomes" id="UP000295560"/>
    </source>
</evidence>
<feature type="transmembrane region" description="Helical" evidence="1">
    <location>
        <begin position="77"/>
        <end position="97"/>
    </location>
</feature>